<name>A0AA89CCE1_PINIB</name>
<dbReference type="GO" id="GO:0042574">
    <property type="term" value="P:retinal metabolic process"/>
    <property type="evidence" value="ECO:0007669"/>
    <property type="project" value="TreeGrafter"/>
</dbReference>
<evidence type="ECO:0000313" key="6">
    <source>
        <dbReference type="EMBL" id="KAK3105429.1"/>
    </source>
</evidence>
<evidence type="ECO:0000256" key="5">
    <source>
        <dbReference type="PIRSR" id="PIRSR604294-1"/>
    </source>
</evidence>
<feature type="binding site" evidence="5">
    <location>
        <position position="488"/>
    </location>
    <ligand>
        <name>Fe cation</name>
        <dbReference type="ChEBI" id="CHEBI:24875"/>
        <note>catalytic</note>
    </ligand>
</feature>
<dbReference type="GO" id="GO:0016121">
    <property type="term" value="P:carotene catabolic process"/>
    <property type="evidence" value="ECO:0007669"/>
    <property type="project" value="TreeGrafter"/>
</dbReference>
<dbReference type="SUPFAM" id="SSF50998">
    <property type="entry name" value="Quinoprotein alcohol dehydrogenase-like"/>
    <property type="match status" value="1"/>
</dbReference>
<dbReference type="PANTHER" id="PTHR10543:SF24">
    <property type="entry name" value="CAROTENOID ISOMEROOXYGENASE"/>
    <property type="match status" value="1"/>
</dbReference>
<dbReference type="PANTHER" id="PTHR10543">
    <property type="entry name" value="BETA-CAROTENE DIOXYGENASE"/>
    <property type="match status" value="1"/>
</dbReference>
<feature type="binding site" evidence="5">
    <location>
        <position position="210"/>
    </location>
    <ligand>
        <name>Fe cation</name>
        <dbReference type="ChEBI" id="CHEBI:24875"/>
        <note>catalytic</note>
    </ligand>
</feature>
<proteinExistence type="inferred from homology"/>
<comment type="similarity">
    <text evidence="1">Belongs to the carotenoid oxygenase family.</text>
</comment>
<protein>
    <submittedName>
        <fullName evidence="6">Uncharacterized protein</fullName>
    </submittedName>
</protein>
<evidence type="ECO:0000256" key="3">
    <source>
        <dbReference type="ARBA" id="ARBA00023002"/>
    </source>
</evidence>
<sequence>IITGSVPSYVKGSLFRNGPAKYQFGKYKMRHLFDGMGAIQRWTIEGNSVTYQRKFVKSDAFIRNSEANRIVVGEFGTREVPDPCKNIFQRFFSTFVPPSLTDNTAVTVWPQGDRVFASTETHIIHEIDPQTLDTIGSVNLPKLLAINQATAHTHWTEDGTIYCIGLFYKGKTKHCVVEIPPKQDKEDSFKHIRIAGETFCRWKMHPGYIHSFSITENYFVYPEQTLTWSIPWLASMPLHNRSIKDTFAWYPNEKTIFQIISRKTGKPVKTTYTGVSQFTFHHVNAYEDNGHLILDITAYKNADVIHYGYMENFTEKKISKRLKENGVFGEVRRFVFPLNITEETPMNENLVKLKGCNATAKRISEHEVFCQYELLYGEGFELAMVNYLKYNGRKYKYAYGVGDHFQTLVKLNVEGKNSKVWKPDQGLVSEPIFIPNPEEKSEDDGIILSPVKTYGRDDRPYLIVLDGKTFSEVARVEFDTSRFSIDFHGFFRSSL</sequence>
<dbReference type="Pfam" id="PF03055">
    <property type="entry name" value="RPE65"/>
    <property type="match status" value="1"/>
</dbReference>
<dbReference type="Proteomes" id="UP001186944">
    <property type="component" value="Unassembled WGS sequence"/>
</dbReference>
<dbReference type="EMBL" id="VSWD01000004">
    <property type="protein sequence ID" value="KAK3105429.1"/>
    <property type="molecule type" value="Genomic_DNA"/>
</dbReference>
<comment type="caution">
    <text evidence="6">The sequence shown here is derived from an EMBL/GenBank/DDBJ whole genome shotgun (WGS) entry which is preliminary data.</text>
</comment>
<keyword evidence="4 5" id="KW-0408">Iron</keyword>
<dbReference type="InterPro" id="IPR011047">
    <property type="entry name" value="Quinoprotein_ADH-like_sf"/>
</dbReference>
<dbReference type="AlphaFoldDB" id="A0AA89CCE1"/>
<evidence type="ECO:0000256" key="4">
    <source>
        <dbReference type="ARBA" id="ARBA00023004"/>
    </source>
</evidence>
<accession>A0AA89CCE1</accession>
<dbReference type="GO" id="GO:0010436">
    <property type="term" value="F:carotenoid dioxygenase activity"/>
    <property type="evidence" value="ECO:0007669"/>
    <property type="project" value="TreeGrafter"/>
</dbReference>
<feature type="binding site" evidence="5">
    <location>
        <position position="281"/>
    </location>
    <ligand>
        <name>Fe cation</name>
        <dbReference type="ChEBI" id="CHEBI:24875"/>
        <note>catalytic</note>
    </ligand>
</feature>
<dbReference type="GO" id="GO:0003834">
    <property type="term" value="F:beta-carotene 15,15'-dioxygenase activity"/>
    <property type="evidence" value="ECO:0007669"/>
    <property type="project" value="TreeGrafter"/>
</dbReference>
<comment type="cofactor">
    <cofactor evidence="5">
        <name>Fe(2+)</name>
        <dbReference type="ChEBI" id="CHEBI:29033"/>
    </cofactor>
    <text evidence="5">Binds 1 Fe(2+) ion per subunit.</text>
</comment>
<keyword evidence="7" id="KW-1185">Reference proteome</keyword>
<dbReference type="GO" id="GO:0046872">
    <property type="term" value="F:metal ion binding"/>
    <property type="evidence" value="ECO:0007669"/>
    <property type="project" value="UniProtKB-KW"/>
</dbReference>
<evidence type="ECO:0000313" key="7">
    <source>
        <dbReference type="Proteomes" id="UP001186944"/>
    </source>
</evidence>
<gene>
    <name evidence="6" type="ORF">FSP39_025126</name>
</gene>
<feature type="non-terminal residue" evidence="6">
    <location>
        <position position="1"/>
    </location>
</feature>
<feature type="binding site" evidence="5">
    <location>
        <position position="152"/>
    </location>
    <ligand>
        <name>Fe cation</name>
        <dbReference type="ChEBI" id="CHEBI:24875"/>
        <note>catalytic</note>
    </ligand>
</feature>
<evidence type="ECO:0000256" key="2">
    <source>
        <dbReference type="ARBA" id="ARBA00022723"/>
    </source>
</evidence>
<dbReference type="InterPro" id="IPR004294">
    <property type="entry name" value="Carotenoid_Oase"/>
</dbReference>
<evidence type="ECO:0000256" key="1">
    <source>
        <dbReference type="ARBA" id="ARBA00006787"/>
    </source>
</evidence>
<reference evidence="6" key="1">
    <citation type="submission" date="2019-08" db="EMBL/GenBank/DDBJ databases">
        <title>The improved chromosome-level genome for the pearl oyster Pinctada fucata martensii using PacBio sequencing and Hi-C.</title>
        <authorList>
            <person name="Zheng Z."/>
        </authorList>
    </citation>
    <scope>NUCLEOTIDE SEQUENCE</scope>
    <source>
        <strain evidence="6">ZZ-2019</strain>
        <tissue evidence="6">Adductor muscle</tissue>
    </source>
</reference>
<keyword evidence="2 5" id="KW-0479">Metal-binding</keyword>
<organism evidence="6 7">
    <name type="scientific">Pinctada imbricata</name>
    <name type="common">Atlantic pearl-oyster</name>
    <name type="synonym">Pinctada martensii</name>
    <dbReference type="NCBI Taxonomy" id="66713"/>
    <lineage>
        <taxon>Eukaryota</taxon>
        <taxon>Metazoa</taxon>
        <taxon>Spiralia</taxon>
        <taxon>Lophotrochozoa</taxon>
        <taxon>Mollusca</taxon>
        <taxon>Bivalvia</taxon>
        <taxon>Autobranchia</taxon>
        <taxon>Pteriomorphia</taxon>
        <taxon>Pterioida</taxon>
        <taxon>Pterioidea</taxon>
        <taxon>Pteriidae</taxon>
        <taxon>Pinctada</taxon>
    </lineage>
</organism>
<keyword evidence="3" id="KW-0560">Oxidoreductase</keyword>